<dbReference type="CDD" id="cd08518">
    <property type="entry name" value="PBP2_NikA_DppA_OppA_like_19"/>
    <property type="match status" value="1"/>
</dbReference>
<comment type="caution">
    <text evidence="8">The sequence shown here is derived from an EMBL/GenBank/DDBJ whole genome shotgun (WGS) entry which is preliminary data.</text>
</comment>
<feature type="region of interest" description="Disordered" evidence="5">
    <location>
        <begin position="24"/>
        <end position="72"/>
    </location>
</feature>
<comment type="subcellular location">
    <subcellularLocation>
        <location evidence="1">Cell membrane</location>
        <topology evidence="1">Lipid-anchor</topology>
    </subcellularLocation>
</comment>
<evidence type="ECO:0000256" key="4">
    <source>
        <dbReference type="ARBA" id="ARBA00022729"/>
    </source>
</evidence>
<accession>A0A0J9C9L2</accession>
<gene>
    <name evidence="8" type="ORF">HMPREF9470_01602</name>
</gene>
<comment type="similarity">
    <text evidence="2">Belongs to the bacterial solute-binding protein 5 family.</text>
</comment>
<reference evidence="8 9" key="1">
    <citation type="submission" date="2011-04" db="EMBL/GenBank/DDBJ databases">
        <title>The Genome Sequence of Clostridium citroniae WAL-19142.</title>
        <authorList>
            <consortium name="The Broad Institute Genome Sequencing Platform"/>
            <person name="Earl A."/>
            <person name="Ward D."/>
            <person name="Feldgarden M."/>
            <person name="Gevers D."/>
            <person name="Warren Y.A."/>
            <person name="Tyrrell K.L."/>
            <person name="Citron D.M."/>
            <person name="Goldstein E.J."/>
            <person name="Daigneault M."/>
            <person name="Allen-Vercoe E."/>
            <person name="Young S.K."/>
            <person name="Zeng Q."/>
            <person name="Gargeya S."/>
            <person name="Fitzgerald M."/>
            <person name="Haas B."/>
            <person name="Abouelleil A."/>
            <person name="Alvarado L."/>
            <person name="Arachchi H.M."/>
            <person name="Berlin A."/>
            <person name="Brown A."/>
            <person name="Chapman S.B."/>
            <person name="Chen Z."/>
            <person name="Dunbar C."/>
            <person name="Freedman E."/>
            <person name="Gearin G."/>
            <person name="Gellesch M."/>
            <person name="Goldberg J."/>
            <person name="Griggs A."/>
            <person name="Gujja S."/>
            <person name="Heilman E.R."/>
            <person name="Heiman D."/>
            <person name="Howarth C."/>
            <person name="Larson L."/>
            <person name="Lui A."/>
            <person name="MacDonald P.J."/>
            <person name="Mehta T."/>
            <person name="Montmayeur A."/>
            <person name="Murphy C."/>
            <person name="Neiman D."/>
            <person name="Pearson M."/>
            <person name="Priest M."/>
            <person name="Roberts A."/>
            <person name="Saif S."/>
            <person name="Shea T."/>
            <person name="Shenoy N."/>
            <person name="Sisk P."/>
            <person name="Stolte C."/>
            <person name="Sykes S."/>
            <person name="White J."/>
            <person name="Yandava C."/>
            <person name="Wortman J."/>
            <person name="Nusbaum C."/>
            <person name="Birren B."/>
        </authorList>
    </citation>
    <scope>NUCLEOTIDE SEQUENCE [LARGE SCALE GENOMIC DNA]</scope>
    <source>
        <strain evidence="8 9">WAL-19142</strain>
    </source>
</reference>
<dbReference type="PROSITE" id="PS01040">
    <property type="entry name" value="SBP_BACTERIAL_5"/>
    <property type="match status" value="1"/>
</dbReference>
<evidence type="ECO:0000313" key="9">
    <source>
        <dbReference type="Proteomes" id="UP000037392"/>
    </source>
</evidence>
<dbReference type="InterPro" id="IPR039424">
    <property type="entry name" value="SBP_5"/>
</dbReference>
<evidence type="ECO:0000313" key="8">
    <source>
        <dbReference type="EMBL" id="KMW21853.1"/>
    </source>
</evidence>
<evidence type="ECO:0000259" key="7">
    <source>
        <dbReference type="Pfam" id="PF00496"/>
    </source>
</evidence>
<dbReference type="PANTHER" id="PTHR30290">
    <property type="entry name" value="PERIPLASMIC BINDING COMPONENT OF ABC TRANSPORTER"/>
    <property type="match status" value="1"/>
</dbReference>
<dbReference type="SUPFAM" id="SSF53850">
    <property type="entry name" value="Periplasmic binding protein-like II"/>
    <property type="match status" value="1"/>
</dbReference>
<evidence type="ECO:0000256" key="1">
    <source>
        <dbReference type="ARBA" id="ARBA00004193"/>
    </source>
</evidence>
<keyword evidence="4 6" id="KW-0732">Signal</keyword>
<evidence type="ECO:0000256" key="2">
    <source>
        <dbReference type="ARBA" id="ARBA00005695"/>
    </source>
</evidence>
<dbReference type="GeneID" id="93166159"/>
<dbReference type="InterPro" id="IPR023765">
    <property type="entry name" value="SBP_5_CS"/>
</dbReference>
<dbReference type="PIRSF" id="PIRSF002741">
    <property type="entry name" value="MppA"/>
    <property type="match status" value="1"/>
</dbReference>
<dbReference type="Gene3D" id="3.40.190.10">
    <property type="entry name" value="Periplasmic binding protein-like II"/>
    <property type="match status" value="1"/>
</dbReference>
<organism evidence="8 9">
    <name type="scientific">[Clostridium] citroniae WAL-19142</name>
    <dbReference type="NCBI Taxonomy" id="742734"/>
    <lineage>
        <taxon>Bacteria</taxon>
        <taxon>Bacillati</taxon>
        <taxon>Bacillota</taxon>
        <taxon>Clostridia</taxon>
        <taxon>Lachnospirales</taxon>
        <taxon>Lachnospiraceae</taxon>
        <taxon>Enterocloster</taxon>
    </lineage>
</organism>
<feature type="signal peptide" evidence="6">
    <location>
        <begin position="1"/>
        <end position="19"/>
    </location>
</feature>
<dbReference type="PANTHER" id="PTHR30290:SF9">
    <property type="entry name" value="OLIGOPEPTIDE-BINDING PROTEIN APPA"/>
    <property type="match status" value="1"/>
</dbReference>
<protein>
    <recommendedName>
        <fullName evidence="7">Solute-binding protein family 5 domain-containing protein</fullName>
    </recommendedName>
</protein>
<keyword evidence="3" id="KW-0813">Transport</keyword>
<dbReference type="Gene3D" id="3.10.105.10">
    <property type="entry name" value="Dipeptide-binding Protein, Domain 3"/>
    <property type="match status" value="1"/>
</dbReference>
<dbReference type="GO" id="GO:0043190">
    <property type="term" value="C:ATP-binding cassette (ABC) transporter complex"/>
    <property type="evidence" value="ECO:0007669"/>
    <property type="project" value="InterPro"/>
</dbReference>
<evidence type="ECO:0000256" key="5">
    <source>
        <dbReference type="SAM" id="MobiDB-lite"/>
    </source>
</evidence>
<feature type="compositionally biased region" description="Polar residues" evidence="5">
    <location>
        <begin position="25"/>
        <end position="71"/>
    </location>
</feature>
<dbReference type="InterPro" id="IPR030678">
    <property type="entry name" value="Peptide/Ni-bd"/>
</dbReference>
<sequence length="571" mass="62486">MKKQISYTVAAILAVTLMAAGCGGNSASKTGQPENGQQSEAPQSEVSRSEGAQSEAPQPGTSQPGASQAGTDKNDVIVVMGPTSEPEAGFDPAYGWGAGEHVHEPLIQSTLTVTTTDLKIGYDLATGMEASDDGLTWTVTIRDDVSFTDGEKLTAEDVAFTYNTLRDTSSVNDFTMLKEAAALDDTTVEFRMNRPYSIWPYTMAIVGIVPEHAYGAGYGEHPVGSGRYMLKQWDKGQQVILEANPGYYGEEPKMKKVTILFMEEDAAYAAVMSGQADLAYTAASYSDQALPGYELLSFETVDNRGFNLPAVSAGGKNEDGIPLGNDFTSDVQVRRAINLAIDRDEMIHNVLNGFGSPAYSVCDKMPWYNDAAKVSYDAVKAEQILEEAGWKAGGDGIREKDGVRASMTLMYPASDSVRQALAADTANQLKKVGIEVKTEGVGWDTAYDRAQAEPLMWGWGAHTPMELYNIYHTIKDSGVAEYSPYANENVDRYMDEALASSDLEQSYELWKKAQWDGNTGITQDGDIPWIWLVNIDHLYWSRENLKVADQKLHPHGHGWTIVNNVDQWSWE</sequence>
<dbReference type="Proteomes" id="UP000037392">
    <property type="component" value="Unassembled WGS sequence"/>
</dbReference>
<dbReference type="AlphaFoldDB" id="A0A0J9C9L2"/>
<dbReference type="PATRIC" id="fig|742734.4.peg.1714"/>
<dbReference type="OrthoDB" id="9772924at2"/>
<dbReference type="GO" id="GO:0042597">
    <property type="term" value="C:periplasmic space"/>
    <property type="evidence" value="ECO:0007669"/>
    <property type="project" value="UniProtKB-ARBA"/>
</dbReference>
<name>A0A0J9C9L2_9FIRM</name>
<proteinExistence type="inferred from homology"/>
<dbReference type="EMBL" id="ADLK01000013">
    <property type="protein sequence ID" value="KMW21853.1"/>
    <property type="molecule type" value="Genomic_DNA"/>
</dbReference>
<dbReference type="InterPro" id="IPR000914">
    <property type="entry name" value="SBP_5_dom"/>
</dbReference>
<evidence type="ECO:0000256" key="6">
    <source>
        <dbReference type="SAM" id="SignalP"/>
    </source>
</evidence>
<evidence type="ECO:0000256" key="3">
    <source>
        <dbReference type="ARBA" id="ARBA00022448"/>
    </source>
</evidence>
<dbReference type="RefSeq" id="WP_048929585.1">
    <property type="nucleotide sequence ID" value="NZ_KQ235876.1"/>
</dbReference>
<dbReference type="PROSITE" id="PS51257">
    <property type="entry name" value="PROKAR_LIPOPROTEIN"/>
    <property type="match status" value="1"/>
</dbReference>
<dbReference type="GO" id="GO:0015833">
    <property type="term" value="P:peptide transport"/>
    <property type="evidence" value="ECO:0007669"/>
    <property type="project" value="TreeGrafter"/>
</dbReference>
<feature type="chain" id="PRO_5038915910" description="Solute-binding protein family 5 domain-containing protein" evidence="6">
    <location>
        <begin position="20"/>
        <end position="571"/>
    </location>
</feature>
<dbReference type="Pfam" id="PF00496">
    <property type="entry name" value="SBP_bac_5"/>
    <property type="match status" value="1"/>
</dbReference>
<dbReference type="GO" id="GO:1904680">
    <property type="term" value="F:peptide transmembrane transporter activity"/>
    <property type="evidence" value="ECO:0007669"/>
    <property type="project" value="TreeGrafter"/>
</dbReference>
<feature type="domain" description="Solute-binding protein family 5" evidence="7">
    <location>
        <begin position="121"/>
        <end position="472"/>
    </location>
</feature>